<dbReference type="EMBL" id="JAGGLD010000004">
    <property type="protein sequence ID" value="MBP2001428.1"/>
    <property type="molecule type" value="Genomic_DNA"/>
</dbReference>
<reference evidence="1 2" key="1">
    <citation type="submission" date="2021-03" db="EMBL/GenBank/DDBJ databases">
        <title>Genomic Encyclopedia of Type Strains, Phase IV (KMG-IV): sequencing the most valuable type-strain genomes for metagenomic binning, comparative biology and taxonomic classification.</title>
        <authorList>
            <person name="Goeker M."/>
        </authorList>
    </citation>
    <scope>NUCLEOTIDE SEQUENCE [LARGE SCALE GENOMIC DNA]</scope>
    <source>
        <strain evidence="1 2">DSM 26806</strain>
    </source>
</reference>
<dbReference type="Proteomes" id="UP001519288">
    <property type="component" value="Unassembled WGS sequence"/>
</dbReference>
<evidence type="ECO:0000313" key="2">
    <source>
        <dbReference type="Proteomes" id="UP001519288"/>
    </source>
</evidence>
<proteinExistence type="predicted"/>
<accession>A0ABS4JI80</accession>
<comment type="caution">
    <text evidence="1">The sequence shown here is derived from an EMBL/GenBank/DDBJ whole genome shotgun (WGS) entry which is preliminary data.</text>
</comment>
<protein>
    <submittedName>
        <fullName evidence="1">Uncharacterized protein</fullName>
    </submittedName>
</protein>
<evidence type="ECO:0000313" key="1">
    <source>
        <dbReference type="EMBL" id="MBP2001428.1"/>
    </source>
</evidence>
<gene>
    <name evidence="1" type="ORF">J2Z69_002473</name>
</gene>
<name>A0ABS4JI80_9BACL</name>
<organism evidence="1 2">
    <name type="scientific">Paenibacillus shirakamiensis</name>
    <dbReference type="NCBI Taxonomy" id="1265935"/>
    <lineage>
        <taxon>Bacteria</taxon>
        <taxon>Bacillati</taxon>
        <taxon>Bacillota</taxon>
        <taxon>Bacilli</taxon>
        <taxon>Bacillales</taxon>
        <taxon>Paenibacillaceae</taxon>
        <taxon>Paenibacillus</taxon>
    </lineage>
</organism>
<sequence length="30" mass="3655">MNAFPLVWGIQAMVYWDKYKEMLPCAVMYR</sequence>
<keyword evidence="2" id="KW-1185">Reference proteome</keyword>